<protein>
    <recommendedName>
        <fullName evidence="4">DUF2380 domain-containing protein</fullName>
    </recommendedName>
</protein>
<evidence type="ECO:0008006" key="4">
    <source>
        <dbReference type="Google" id="ProtNLM"/>
    </source>
</evidence>
<comment type="caution">
    <text evidence="2">The sequence shown here is derived from an EMBL/GenBank/DDBJ whole genome shotgun (WGS) entry which is preliminary data.</text>
</comment>
<dbReference type="RefSeq" id="WP_209216819.1">
    <property type="nucleotide sequence ID" value="NZ_JAAOZT010000013.1"/>
</dbReference>
<keyword evidence="1" id="KW-0732">Signal</keyword>
<evidence type="ECO:0000256" key="1">
    <source>
        <dbReference type="SAM" id="SignalP"/>
    </source>
</evidence>
<reference evidence="2 3" key="1">
    <citation type="submission" date="2020-08" db="EMBL/GenBank/DDBJ databases">
        <title>Genomic Encyclopedia of Type Strains, Phase IV (KMG-IV): sequencing the most valuable type-strain genomes for metagenomic binning, comparative biology and taxonomic classification.</title>
        <authorList>
            <person name="Goeker M."/>
        </authorList>
    </citation>
    <scope>NUCLEOTIDE SEQUENCE [LARGE SCALE GENOMIC DNA]</scope>
    <source>
        <strain evidence="2 3">DSM 23240</strain>
    </source>
</reference>
<keyword evidence="3" id="KW-1185">Reference proteome</keyword>
<dbReference type="Gene3D" id="3.40.50.10610">
    <property type="entry name" value="ABC-type transport auxiliary lipoprotein component"/>
    <property type="match status" value="1"/>
</dbReference>
<evidence type="ECO:0000313" key="3">
    <source>
        <dbReference type="Proteomes" id="UP000571084"/>
    </source>
</evidence>
<dbReference type="InterPro" id="IPR021698">
    <property type="entry name" value="DUF3280"/>
</dbReference>
<evidence type="ECO:0000313" key="2">
    <source>
        <dbReference type="EMBL" id="MBB5202195.1"/>
    </source>
</evidence>
<gene>
    <name evidence="2" type="ORF">HNR39_004059</name>
</gene>
<accession>A0A840RWD7</accession>
<sequence>MNSVYSFLRYALIVMLLGPLPAFNASAADMSIAVLDFELNDLTLNLTANPVNPDEVERTSQIKSLLQQALLARGGYKIVEVAPKSQDQANGAFGYIYDHHDVAADLGRSVGADWIVVGRVHKGSFLFVYLKAQLINTKTKQVVGLYSVEVKGQQKKLTPKGVDHLAEQINDTIRHTPNVAPAEK</sequence>
<feature type="chain" id="PRO_5032598799" description="DUF2380 domain-containing protein" evidence="1">
    <location>
        <begin position="28"/>
        <end position="184"/>
    </location>
</feature>
<feature type="signal peptide" evidence="1">
    <location>
        <begin position="1"/>
        <end position="27"/>
    </location>
</feature>
<dbReference type="Proteomes" id="UP000571084">
    <property type="component" value="Unassembled WGS sequence"/>
</dbReference>
<proteinExistence type="predicted"/>
<dbReference type="Pfam" id="PF11684">
    <property type="entry name" value="DUF3280"/>
    <property type="match status" value="1"/>
</dbReference>
<dbReference type="EMBL" id="JACHHQ010000011">
    <property type="protein sequence ID" value="MBB5202195.1"/>
    <property type="molecule type" value="Genomic_DNA"/>
</dbReference>
<name>A0A840RWD7_9BURK</name>
<organism evidence="2 3">
    <name type="scientific">Glaciimonas immobilis</name>
    <dbReference type="NCBI Taxonomy" id="728004"/>
    <lineage>
        <taxon>Bacteria</taxon>
        <taxon>Pseudomonadati</taxon>
        <taxon>Pseudomonadota</taxon>
        <taxon>Betaproteobacteria</taxon>
        <taxon>Burkholderiales</taxon>
        <taxon>Oxalobacteraceae</taxon>
        <taxon>Glaciimonas</taxon>
    </lineage>
</organism>
<dbReference type="AlphaFoldDB" id="A0A840RWD7"/>